<dbReference type="Gramene" id="ONK67476">
    <property type="protein sequence ID" value="ONK67476"/>
    <property type="gene ID" value="A4U43_C05F450"/>
</dbReference>
<keyword evidence="3" id="KW-1185">Reference proteome</keyword>
<protein>
    <submittedName>
        <fullName evidence="2">Uncharacterized protein</fullName>
    </submittedName>
</protein>
<evidence type="ECO:0000313" key="3">
    <source>
        <dbReference type="Proteomes" id="UP000243459"/>
    </source>
</evidence>
<evidence type="ECO:0000313" key="2">
    <source>
        <dbReference type="EMBL" id="ONK67476.1"/>
    </source>
</evidence>
<name>A0A5P1ENG6_ASPOF</name>
<gene>
    <name evidence="2" type="ORF">A4U43_C05F450</name>
</gene>
<accession>A0A5P1ENG6</accession>
<keyword evidence="1" id="KW-0472">Membrane</keyword>
<proteinExistence type="predicted"/>
<dbReference type="AlphaFoldDB" id="A0A5P1ENG6"/>
<organism evidence="2 3">
    <name type="scientific">Asparagus officinalis</name>
    <name type="common">Garden asparagus</name>
    <dbReference type="NCBI Taxonomy" id="4686"/>
    <lineage>
        <taxon>Eukaryota</taxon>
        <taxon>Viridiplantae</taxon>
        <taxon>Streptophyta</taxon>
        <taxon>Embryophyta</taxon>
        <taxon>Tracheophyta</taxon>
        <taxon>Spermatophyta</taxon>
        <taxon>Magnoliopsida</taxon>
        <taxon>Liliopsida</taxon>
        <taxon>Asparagales</taxon>
        <taxon>Asparagaceae</taxon>
        <taxon>Asparagoideae</taxon>
        <taxon>Asparagus</taxon>
    </lineage>
</organism>
<dbReference type="Proteomes" id="UP000243459">
    <property type="component" value="Chromosome 5"/>
</dbReference>
<keyword evidence="1" id="KW-1133">Transmembrane helix</keyword>
<dbReference type="EMBL" id="CM007385">
    <property type="protein sequence ID" value="ONK67476.1"/>
    <property type="molecule type" value="Genomic_DNA"/>
</dbReference>
<feature type="transmembrane region" description="Helical" evidence="1">
    <location>
        <begin position="17"/>
        <end position="40"/>
    </location>
</feature>
<evidence type="ECO:0000256" key="1">
    <source>
        <dbReference type="SAM" id="Phobius"/>
    </source>
</evidence>
<sequence>MGLAAEGLWAGVFSEEIIGTFIPIGIYWLYSGLYCLLNDLDRYRMHSRKDEESMNSISKATVVRGVLFQQSVQAAVSILLFAVAGHNEDSPPPQVSSVLVYILATPLKCILLDLDKYMYSNVECGKLTFEQ</sequence>
<reference evidence="3" key="1">
    <citation type="journal article" date="2017" name="Nat. Commun.">
        <title>The asparagus genome sheds light on the origin and evolution of a young Y chromosome.</title>
        <authorList>
            <person name="Harkess A."/>
            <person name="Zhou J."/>
            <person name="Xu C."/>
            <person name="Bowers J.E."/>
            <person name="Van der Hulst R."/>
            <person name="Ayyampalayam S."/>
            <person name="Mercati F."/>
            <person name="Riccardi P."/>
            <person name="McKain M.R."/>
            <person name="Kakrana A."/>
            <person name="Tang H."/>
            <person name="Ray J."/>
            <person name="Groenendijk J."/>
            <person name="Arikit S."/>
            <person name="Mathioni S.M."/>
            <person name="Nakano M."/>
            <person name="Shan H."/>
            <person name="Telgmann-Rauber A."/>
            <person name="Kanno A."/>
            <person name="Yue Z."/>
            <person name="Chen H."/>
            <person name="Li W."/>
            <person name="Chen Y."/>
            <person name="Xu X."/>
            <person name="Zhang Y."/>
            <person name="Luo S."/>
            <person name="Chen H."/>
            <person name="Gao J."/>
            <person name="Mao Z."/>
            <person name="Pires J.C."/>
            <person name="Luo M."/>
            <person name="Kudrna D."/>
            <person name="Wing R.A."/>
            <person name="Meyers B.C."/>
            <person name="Yi K."/>
            <person name="Kong H."/>
            <person name="Lavrijsen P."/>
            <person name="Sunseri F."/>
            <person name="Falavigna A."/>
            <person name="Ye Y."/>
            <person name="Leebens-Mack J.H."/>
            <person name="Chen G."/>
        </authorList>
    </citation>
    <scope>NUCLEOTIDE SEQUENCE [LARGE SCALE GENOMIC DNA]</scope>
    <source>
        <strain evidence="3">cv. DH0086</strain>
    </source>
</reference>
<keyword evidence="1" id="KW-0812">Transmembrane</keyword>